<reference evidence="3 4" key="1">
    <citation type="journal article" date="2015" name="Mol. Biochem. Parasitol.">
        <title>Identification of polymorphic genes for use in assemblage B genotyping assays through comparative genomics of multiple assemblage B Giardia duodenalis isolates.</title>
        <authorList>
            <person name="Wielinga C."/>
            <person name="Thompson R.C."/>
            <person name="Monis P."/>
            <person name="Ryan U."/>
        </authorList>
    </citation>
    <scope>NUCLEOTIDE SEQUENCE [LARGE SCALE GENOMIC DNA]</scope>
    <source>
        <strain evidence="3 4">BAH15c1</strain>
    </source>
</reference>
<comment type="caution">
    <text evidence="3">The sequence shown here is derived from an EMBL/GenBank/DDBJ whole genome shotgun (WGS) entry which is preliminary data.</text>
</comment>
<evidence type="ECO:0000256" key="1">
    <source>
        <dbReference type="SAM" id="Coils"/>
    </source>
</evidence>
<keyword evidence="2" id="KW-0732">Signal</keyword>
<feature type="coiled-coil region" evidence="1">
    <location>
        <begin position="474"/>
        <end position="515"/>
    </location>
</feature>
<dbReference type="Proteomes" id="UP000070089">
    <property type="component" value="Unassembled WGS sequence"/>
</dbReference>
<evidence type="ECO:0000256" key="2">
    <source>
        <dbReference type="SAM" id="SignalP"/>
    </source>
</evidence>
<dbReference type="PANTHER" id="PTHR24120:SF4">
    <property type="entry name" value="GH07239P"/>
    <property type="match status" value="1"/>
</dbReference>
<dbReference type="SMART" id="SM00248">
    <property type="entry name" value="ANK"/>
    <property type="match status" value="10"/>
</dbReference>
<dbReference type="InterPro" id="IPR036770">
    <property type="entry name" value="Ankyrin_rpt-contain_sf"/>
</dbReference>
<evidence type="ECO:0000313" key="4">
    <source>
        <dbReference type="Proteomes" id="UP000070089"/>
    </source>
</evidence>
<protein>
    <submittedName>
        <fullName evidence="3">Protein 21.1</fullName>
    </submittedName>
</protein>
<name>A0A132NV83_GIAIN</name>
<dbReference type="Pfam" id="PF00023">
    <property type="entry name" value="Ank"/>
    <property type="match status" value="1"/>
</dbReference>
<keyword evidence="1" id="KW-0175">Coiled coil</keyword>
<dbReference type="VEuPathDB" id="GiardiaDB:QR46_2009"/>
<organism evidence="3 4">
    <name type="scientific">Giardia duodenalis assemblage B</name>
    <dbReference type="NCBI Taxonomy" id="1394984"/>
    <lineage>
        <taxon>Eukaryota</taxon>
        <taxon>Metamonada</taxon>
        <taxon>Diplomonadida</taxon>
        <taxon>Hexamitidae</taxon>
        <taxon>Giardiinae</taxon>
        <taxon>Giardia</taxon>
    </lineage>
</organism>
<evidence type="ECO:0000313" key="3">
    <source>
        <dbReference type="EMBL" id="KWX13983.1"/>
    </source>
</evidence>
<feature type="signal peptide" evidence="2">
    <location>
        <begin position="1"/>
        <end position="15"/>
    </location>
</feature>
<dbReference type="OrthoDB" id="10256738at2759"/>
<feature type="chain" id="PRO_5012678301" evidence="2">
    <location>
        <begin position="16"/>
        <end position="1191"/>
    </location>
</feature>
<dbReference type="InterPro" id="IPR002110">
    <property type="entry name" value="Ankyrin_rpt"/>
</dbReference>
<gene>
    <name evidence="3" type="ORF">QR46_2009</name>
</gene>
<accession>A0A132NV83</accession>
<dbReference type="SUPFAM" id="SSF48403">
    <property type="entry name" value="Ankyrin repeat"/>
    <property type="match status" value="2"/>
</dbReference>
<proteinExistence type="predicted"/>
<dbReference type="Pfam" id="PF12796">
    <property type="entry name" value="Ank_2"/>
    <property type="match status" value="4"/>
</dbReference>
<sequence>MCLVILLTTLGWRMAEHWFDAARQGQFNRLCSLSSSWIKSRDSNGNTALMLVVQNGHTECLKLLEEEATMTNNSGLPALAIAIMCGNNTACAFLAPMEAHIVLPSKLSMLMLSAKLGNCDAVNCVAPYTQEQTGAYSETALSLAVRGNHLECVRTLLNRMPYTVADICRELSTPNTDIKLLLLERCDSLLEYDMSASKGSIEQAPLVHDQYDQRIAFLKDTIYCLKLRLQKQSTSDDTASGHIDMSQLYELNRHIQDCHAYIQTLKHDFFKLQQDKKVMQTGYEEKLQRMHKIYAGSISSLQVKLHDNYDDCRANSLAEERGKAGTIDREIMAQVAPTPLIEQHTQVHSHPKREIGIGDALYLIDTASWAGGPAFLSEVEPPAAPVDIYIQTDTPERSVHSENPCPDLARAEQLSSNAPVAQNESTLQQELFAKTAEVQALSNELTIMQDTIELMSVTQSRALSAKDLELEQEIEVFTGRISALSEENLKLEKQNRILQEENILLSERLEQMNNMLGRTSSISTDSLSRLSSPPAPNSLNIPILYRQETETQTDSSPFLVSIKVGDNRAITKPLLPLQQTWLIVPDQIKDSVQPSALVPALDIVHRSCQSHVDTSNAYCQVVAVDTAATALHQEIELACQQVDEFTDRRASRTSMFVESAEKVLSTEDLKGTISCDQPDENTLMYKIEKLEQALRDRDAELSIANDKIARLEIIEQKCNNQPQNKAEDIVLSLPGEQIRNDTECSQLLSAICIPSPQNESLKASPSSIEKENKELRDQVESLRRQIIQLTHSSQKSIVPIVTASNTLTLASTKLCELAQRLKELLDGPHNIASKTNDRILDFIEELTAEILEYSASIQSILRESVATTSMATPSAHQDLLLKDTLAQSQNNTNTDLMEAAILDNADVASIFMNQVGRRNVDGETALMIASKYNSLEVAKLLALHEANCVRKDGMTALAIALYNKNMGMATLLSAYEGPGSTFKNDPADSSSDPPASAMILAARHHDVVSVWTLLKTHARYQDEQGRTALMHAAEHGFDIIVHLLAESEAGMQDVDGYTGLMIAANLGYTLVITELRDYEAGMQCARGYTALMYAAAAGHKDAVAALAPFEACIQTCASEGNPNNNSAIANPACEVSETTGITALMLAVEAGSVDCVNILWPLEHHINDAQGMAPIHYACSEPMRNLLRSYQ</sequence>
<dbReference type="EMBL" id="JXTI01000048">
    <property type="protein sequence ID" value="KWX13983.1"/>
    <property type="molecule type" value="Genomic_DNA"/>
</dbReference>
<dbReference type="PANTHER" id="PTHR24120">
    <property type="entry name" value="GH07239P"/>
    <property type="match status" value="1"/>
</dbReference>
<dbReference type="Gene3D" id="1.25.40.20">
    <property type="entry name" value="Ankyrin repeat-containing domain"/>
    <property type="match status" value="4"/>
</dbReference>
<dbReference type="AlphaFoldDB" id="A0A132NV83"/>